<name>A0A9X9PRA7_BLUGR</name>
<proteinExistence type="predicted"/>
<dbReference type="EMBL" id="LR026985">
    <property type="protein sequence ID" value="VCU39639.1"/>
    <property type="molecule type" value="Genomic_DNA"/>
</dbReference>
<evidence type="ECO:0000313" key="2">
    <source>
        <dbReference type="Proteomes" id="UP000324639"/>
    </source>
</evidence>
<organism evidence="1 2">
    <name type="scientific">Blumeria graminis f. sp. tritici</name>
    <dbReference type="NCBI Taxonomy" id="62690"/>
    <lineage>
        <taxon>Eukaryota</taxon>
        <taxon>Fungi</taxon>
        <taxon>Dikarya</taxon>
        <taxon>Ascomycota</taxon>
        <taxon>Pezizomycotina</taxon>
        <taxon>Leotiomycetes</taxon>
        <taxon>Erysiphales</taxon>
        <taxon>Erysiphaceae</taxon>
        <taxon>Blumeria</taxon>
    </lineage>
</organism>
<dbReference type="Proteomes" id="UP000324639">
    <property type="component" value="Chromosome Bgt_-02"/>
</dbReference>
<dbReference type="AlphaFoldDB" id="A0A9X9PRA7"/>
<gene>
    <name evidence="1" type="ORF">BGT96224V316_LOCUS894</name>
</gene>
<sequence length="18" mass="2083">MGLRVFRRSCGTYSEYAS</sequence>
<keyword evidence="2" id="KW-1185">Reference proteome</keyword>
<accession>A0A9X9PRA7</accession>
<reference evidence="1 2" key="1">
    <citation type="submission" date="2018-08" db="EMBL/GenBank/DDBJ databases">
        <authorList>
            <person name="Muller C M."/>
        </authorList>
    </citation>
    <scope>NUCLEOTIDE SEQUENCE [LARGE SCALE GENOMIC DNA]</scope>
</reference>
<evidence type="ECO:0000313" key="1">
    <source>
        <dbReference type="EMBL" id="VCU39639.1"/>
    </source>
</evidence>
<protein>
    <submittedName>
        <fullName evidence="1">Bgt-50924</fullName>
    </submittedName>
</protein>